<organism evidence="2 3">
    <name type="scientific">Niastella yeongjuensis</name>
    <dbReference type="NCBI Taxonomy" id="354355"/>
    <lineage>
        <taxon>Bacteria</taxon>
        <taxon>Pseudomonadati</taxon>
        <taxon>Bacteroidota</taxon>
        <taxon>Chitinophagia</taxon>
        <taxon>Chitinophagales</taxon>
        <taxon>Chitinophagaceae</taxon>
        <taxon>Niastella</taxon>
    </lineage>
</organism>
<dbReference type="PROSITE" id="PS51257">
    <property type="entry name" value="PROKAR_LIPOPROTEIN"/>
    <property type="match status" value="1"/>
</dbReference>
<keyword evidence="3" id="KW-1185">Reference proteome</keyword>
<feature type="repeat" description="TPR" evidence="1">
    <location>
        <begin position="102"/>
        <end position="135"/>
    </location>
</feature>
<dbReference type="AlphaFoldDB" id="A0A1V9EDU8"/>
<dbReference type="OrthoDB" id="9811837at2"/>
<evidence type="ECO:0000256" key="1">
    <source>
        <dbReference type="PROSITE-ProRule" id="PRU00339"/>
    </source>
</evidence>
<dbReference type="InterPro" id="IPR019734">
    <property type="entry name" value="TPR_rpt"/>
</dbReference>
<feature type="repeat" description="TPR" evidence="1">
    <location>
        <begin position="68"/>
        <end position="101"/>
    </location>
</feature>
<evidence type="ECO:0000313" key="3">
    <source>
        <dbReference type="Proteomes" id="UP000192610"/>
    </source>
</evidence>
<dbReference type="Proteomes" id="UP000192610">
    <property type="component" value="Unassembled WGS sequence"/>
</dbReference>
<dbReference type="STRING" id="354355.SAMN05660816_02855"/>
<dbReference type="EMBL" id="LVXG01000035">
    <property type="protein sequence ID" value="OQP44252.1"/>
    <property type="molecule type" value="Genomic_DNA"/>
</dbReference>
<comment type="caution">
    <text evidence="2">The sequence shown here is derived from an EMBL/GenBank/DDBJ whole genome shotgun (WGS) entry which is preliminary data.</text>
</comment>
<sequence>MRIEANLFYLLFFIFFSCQPNNKSMISENNAIVFKDSSGNILSEADLSNVTGNVNYEIKADQYVNSKARSLHDEARSFGQSGKYDLAINRLEQAMQIQPNWAYPIYDLAFTYLLKGDYRNALKYYIQTDSVEPKGFFTAKTAIYALEGEKAGKFPKGMYLSYLQIEWADDTNKKLEIAKAITEKFPGFAPAWKEIAILTDDRQEKHTAIEHGLSLKADSETKGILLINRALALNENGKKEQAIQVLGSYIFSPDATTGNTELAKFTLKSIAK</sequence>
<protein>
    <submittedName>
        <fullName evidence="2">Uncharacterized protein</fullName>
    </submittedName>
</protein>
<name>A0A1V9EDU8_9BACT</name>
<dbReference type="SUPFAM" id="SSF48452">
    <property type="entry name" value="TPR-like"/>
    <property type="match status" value="1"/>
</dbReference>
<dbReference type="Gene3D" id="1.25.40.10">
    <property type="entry name" value="Tetratricopeptide repeat domain"/>
    <property type="match status" value="1"/>
</dbReference>
<dbReference type="InterPro" id="IPR011990">
    <property type="entry name" value="TPR-like_helical_dom_sf"/>
</dbReference>
<dbReference type="PROSITE" id="PS50005">
    <property type="entry name" value="TPR"/>
    <property type="match status" value="2"/>
</dbReference>
<accession>A0A1V9EDU8</accession>
<keyword evidence="1" id="KW-0802">TPR repeat</keyword>
<reference evidence="3" key="1">
    <citation type="submission" date="2016-04" db="EMBL/GenBank/DDBJ databases">
        <authorList>
            <person name="Chen L."/>
            <person name="Zhuang W."/>
            <person name="Wang G."/>
        </authorList>
    </citation>
    <scope>NUCLEOTIDE SEQUENCE [LARGE SCALE GENOMIC DNA]</scope>
    <source>
        <strain evidence="3">17621</strain>
    </source>
</reference>
<gene>
    <name evidence="2" type="ORF">A4H97_33405</name>
</gene>
<evidence type="ECO:0000313" key="2">
    <source>
        <dbReference type="EMBL" id="OQP44252.1"/>
    </source>
</evidence>
<dbReference type="SMART" id="SM00028">
    <property type="entry name" value="TPR"/>
    <property type="match status" value="2"/>
</dbReference>
<proteinExistence type="predicted"/>
<dbReference type="RefSeq" id="WP_081202986.1">
    <property type="nucleotide sequence ID" value="NZ_FOCZ01000004.1"/>
</dbReference>